<dbReference type="InterPro" id="IPR023996">
    <property type="entry name" value="TonB-dep_OMP_SusC/RagA"/>
</dbReference>
<evidence type="ECO:0000313" key="10">
    <source>
        <dbReference type="Proteomes" id="UP000223749"/>
    </source>
</evidence>
<keyword evidence="6 7" id="KW-0998">Cell outer membrane</keyword>
<evidence type="ECO:0000256" key="4">
    <source>
        <dbReference type="ARBA" id="ARBA00022692"/>
    </source>
</evidence>
<dbReference type="Gene3D" id="2.170.130.10">
    <property type="entry name" value="TonB-dependent receptor, plug domain"/>
    <property type="match status" value="1"/>
</dbReference>
<dbReference type="InterPro" id="IPR036942">
    <property type="entry name" value="Beta-barrel_TonB_sf"/>
</dbReference>
<dbReference type="PROSITE" id="PS52016">
    <property type="entry name" value="TONB_DEPENDENT_REC_3"/>
    <property type="match status" value="1"/>
</dbReference>
<evidence type="ECO:0000256" key="5">
    <source>
        <dbReference type="ARBA" id="ARBA00023136"/>
    </source>
</evidence>
<dbReference type="AlphaFoldDB" id="A0A2D1U700"/>
<evidence type="ECO:0000256" key="2">
    <source>
        <dbReference type="ARBA" id="ARBA00022448"/>
    </source>
</evidence>
<evidence type="ECO:0000256" key="7">
    <source>
        <dbReference type="PROSITE-ProRule" id="PRU01360"/>
    </source>
</evidence>
<dbReference type="InterPro" id="IPR008969">
    <property type="entry name" value="CarboxyPept-like_regulatory"/>
</dbReference>
<dbReference type="KEGG" id="pgs:CPT03_13355"/>
<dbReference type="GO" id="GO:0009279">
    <property type="term" value="C:cell outer membrane"/>
    <property type="evidence" value="ECO:0007669"/>
    <property type="project" value="UniProtKB-SubCell"/>
</dbReference>
<dbReference type="InterPro" id="IPR011662">
    <property type="entry name" value="Secretin/TonB_short_N"/>
</dbReference>
<dbReference type="InterPro" id="IPR039426">
    <property type="entry name" value="TonB-dep_rcpt-like"/>
</dbReference>
<comment type="subcellular location">
    <subcellularLocation>
        <location evidence="1 7">Cell outer membrane</location>
        <topology evidence="1 7">Multi-pass membrane protein</topology>
    </subcellularLocation>
</comment>
<keyword evidence="10" id="KW-1185">Reference proteome</keyword>
<feature type="domain" description="Secretin/TonB short N-terminal" evidence="8">
    <location>
        <begin position="88"/>
        <end position="139"/>
    </location>
</feature>
<evidence type="ECO:0000256" key="3">
    <source>
        <dbReference type="ARBA" id="ARBA00022452"/>
    </source>
</evidence>
<keyword evidence="2 7" id="KW-0813">Transport</keyword>
<accession>A0A2D1U700</accession>
<comment type="similarity">
    <text evidence="7">Belongs to the TonB-dependent receptor family.</text>
</comment>
<dbReference type="Pfam" id="PF07715">
    <property type="entry name" value="Plug"/>
    <property type="match status" value="1"/>
</dbReference>
<dbReference type="Gene3D" id="2.40.170.20">
    <property type="entry name" value="TonB-dependent receptor, beta-barrel domain"/>
    <property type="match status" value="1"/>
</dbReference>
<protein>
    <recommendedName>
        <fullName evidence="8">Secretin/TonB short N-terminal domain-containing protein</fullName>
    </recommendedName>
</protein>
<organism evidence="9 10">
    <name type="scientific">Pedobacter ginsengisoli</name>
    <dbReference type="NCBI Taxonomy" id="363852"/>
    <lineage>
        <taxon>Bacteria</taxon>
        <taxon>Pseudomonadati</taxon>
        <taxon>Bacteroidota</taxon>
        <taxon>Sphingobacteriia</taxon>
        <taxon>Sphingobacteriales</taxon>
        <taxon>Sphingobacteriaceae</taxon>
        <taxon>Pedobacter</taxon>
    </lineage>
</organism>
<keyword evidence="5 7" id="KW-0472">Membrane</keyword>
<evidence type="ECO:0000256" key="1">
    <source>
        <dbReference type="ARBA" id="ARBA00004571"/>
    </source>
</evidence>
<dbReference type="NCBIfam" id="TIGR04056">
    <property type="entry name" value="OMP_RagA_SusC"/>
    <property type="match status" value="1"/>
</dbReference>
<dbReference type="InterPro" id="IPR037066">
    <property type="entry name" value="Plug_dom_sf"/>
</dbReference>
<evidence type="ECO:0000256" key="6">
    <source>
        <dbReference type="ARBA" id="ARBA00023237"/>
    </source>
</evidence>
<sequence length="1177" mass="129151">MPADENNQQTKYLFQTKIMDLTKLKGTALSFHFRTSLPMLCSKRTIAMLLLTIMLQVNAIARAQKISIREKNATFKKVVEDLRKISRYEFFYVATHLKNTQPVNLDLKNVTLEEALVHLFKDQPLTYEIKGNMVVIKKTGENNNAMDQPVQKLASVSGQIKDESGTPIPGVIIKIKGSDRAIQSDSEGRFTLDVSENEVIVFSHVSYQVQELVFKGQKSIEIKMTGLSKELSEVVVIGYGAIKQKNVTGAIAKIDAKDLNTSVASNFQQTLQGKAAGVQVIQSTGQPGAGVSVQIRSNPSFANAGVLYVIDGVPVNDNSGQPELGGGVGSKYGSGGVDKSPLNFINPNDIESIQFLKDASAASIYGARAGAGVVLVTTKKGSDGKSTLQYSGNYGVQRVDKMYPVYGAKDYMEQRNMLREEKWYRANKIAPFYGTVDKSTVSPYQPLYTQQEIDNVADGESATDAITRAGYTQQHNLSLSGGNNKTRYFASGNYFDQKGVLLGTDYKRYNGRLNIDHSLSEKINIGANVVVSNSLANNTITNGTLENGGIVTAAIYWAPNIPLRDEKGGYPLSPYYPNIPNPLSYETVTDLTKANRLLTTAYGEWKIVDGLKAKANFSYDQSNSKRSNYFPRTFLYGLQSNGSASITQSESQSKLYEYTLNYDKSIAEKHHLNAVAGYTYQQSNWEGFNAGNQNFLSDATVYYDLKSGQALKPTVGSSKSQTTWASYFARAIYTYNGNITLQASVRRDGSSIFAENKKWGYFPAVSAGWVLSDESWMNSVKSISFLKFRAGYGETGNSSFQSAAFALYNSSLSGYFGTNNISSGLVLSRAANPNLTWETAGEFNAGLDFALFNNRVSGSVDYYNKTIRNLIAFVPYPSGFIISGVYGNAGKTRSTGYEFSLESKNIRPASADGFSWSTNLNFSHYLNYWVERSSAALKVLPKHEIATGKGAIFNPVFGYISDGMFTGNFGSAPSHMPNMLPGGLIIKDIHGFDANGNVVGPDGKLTDADKTYLGNGDPKFNFGIGNTFKYKGFDLNIYLSGARQKKYSPIGDGRATERGMDAFGFNGMPTEQQRWTAMNTAGTLPTALNDATYNTYQNSSTYWYVDASYLRARNITLGYSIPSGFLANQKIFSTVRVSFDAQNLFTITKYPGLDPELNGNNFYPLVKSYVFGINASF</sequence>
<reference evidence="9 10" key="1">
    <citation type="submission" date="2017-10" db="EMBL/GenBank/DDBJ databases">
        <title>Whole genome of Pedobacter ginsengisoli T01R-27 isolated from tomato rhizosphere.</title>
        <authorList>
            <person name="Weon H.-Y."/>
            <person name="Lee S.A."/>
            <person name="Sang M.K."/>
            <person name="Song J."/>
        </authorList>
    </citation>
    <scope>NUCLEOTIDE SEQUENCE [LARGE SCALE GENOMIC DNA]</scope>
    <source>
        <strain evidence="9 10">T01R-27</strain>
    </source>
</reference>
<name>A0A2D1U700_9SPHI</name>
<dbReference type="InterPro" id="IPR023997">
    <property type="entry name" value="TonB-dep_OMP_SusC/RagA_CS"/>
</dbReference>
<evidence type="ECO:0000313" key="9">
    <source>
        <dbReference type="EMBL" id="ATP57385.1"/>
    </source>
</evidence>
<gene>
    <name evidence="9" type="ORF">CPT03_13355</name>
</gene>
<keyword evidence="3 7" id="KW-1134">Transmembrane beta strand</keyword>
<dbReference type="Proteomes" id="UP000223749">
    <property type="component" value="Chromosome"/>
</dbReference>
<dbReference type="Pfam" id="PF07660">
    <property type="entry name" value="STN"/>
    <property type="match status" value="1"/>
</dbReference>
<dbReference type="Pfam" id="PF13715">
    <property type="entry name" value="CarbopepD_reg_2"/>
    <property type="match status" value="1"/>
</dbReference>
<dbReference type="SMART" id="SM00965">
    <property type="entry name" value="STN"/>
    <property type="match status" value="1"/>
</dbReference>
<evidence type="ECO:0000259" key="8">
    <source>
        <dbReference type="SMART" id="SM00965"/>
    </source>
</evidence>
<keyword evidence="4 7" id="KW-0812">Transmembrane</keyword>
<proteinExistence type="inferred from homology"/>
<dbReference type="Gene3D" id="2.60.40.1120">
    <property type="entry name" value="Carboxypeptidase-like, regulatory domain"/>
    <property type="match status" value="1"/>
</dbReference>
<dbReference type="InterPro" id="IPR012910">
    <property type="entry name" value="Plug_dom"/>
</dbReference>
<dbReference type="SUPFAM" id="SSF49464">
    <property type="entry name" value="Carboxypeptidase regulatory domain-like"/>
    <property type="match status" value="1"/>
</dbReference>
<dbReference type="SUPFAM" id="SSF56935">
    <property type="entry name" value="Porins"/>
    <property type="match status" value="1"/>
</dbReference>
<dbReference type="EMBL" id="CP024091">
    <property type="protein sequence ID" value="ATP57385.1"/>
    <property type="molecule type" value="Genomic_DNA"/>
</dbReference>
<dbReference type="NCBIfam" id="TIGR04057">
    <property type="entry name" value="SusC_RagA_signa"/>
    <property type="match status" value="1"/>
</dbReference>